<proteinExistence type="predicted"/>
<reference evidence="1 2" key="1">
    <citation type="submission" date="2019-11" db="EMBL/GenBank/DDBJ databases">
        <title>Comparative genomics of hydrocarbon-degrading Desulfosarcina strains.</title>
        <authorList>
            <person name="Watanabe M."/>
            <person name="Kojima H."/>
            <person name="Fukui M."/>
        </authorList>
    </citation>
    <scope>NUCLEOTIDE SEQUENCE [LARGE SCALE GENOMIC DNA]</scope>
    <source>
        <strain evidence="1 2">PL12</strain>
    </source>
</reference>
<dbReference type="Proteomes" id="UP000427906">
    <property type="component" value="Chromosome"/>
</dbReference>
<evidence type="ECO:0000313" key="2">
    <source>
        <dbReference type="Proteomes" id="UP000427906"/>
    </source>
</evidence>
<name>A0A5K7YQS3_9BACT</name>
<evidence type="ECO:0000313" key="1">
    <source>
        <dbReference type="EMBL" id="BBO70675.1"/>
    </source>
</evidence>
<gene>
    <name evidence="1" type="ORF">DSCA_46050</name>
</gene>
<organism evidence="1 2">
    <name type="scientific">Desulfosarcina alkanivorans</name>
    <dbReference type="NCBI Taxonomy" id="571177"/>
    <lineage>
        <taxon>Bacteria</taxon>
        <taxon>Pseudomonadati</taxon>
        <taxon>Thermodesulfobacteriota</taxon>
        <taxon>Desulfobacteria</taxon>
        <taxon>Desulfobacterales</taxon>
        <taxon>Desulfosarcinaceae</taxon>
        <taxon>Desulfosarcina</taxon>
    </lineage>
</organism>
<dbReference type="KEGG" id="dalk:DSCA_46050"/>
<protein>
    <submittedName>
        <fullName evidence="1">Uncharacterized protein</fullName>
    </submittedName>
</protein>
<keyword evidence="2" id="KW-1185">Reference proteome</keyword>
<dbReference type="AlphaFoldDB" id="A0A5K7YQS3"/>
<dbReference type="EMBL" id="AP021874">
    <property type="protein sequence ID" value="BBO70675.1"/>
    <property type="molecule type" value="Genomic_DNA"/>
</dbReference>
<accession>A0A5K7YQS3</accession>
<sequence length="60" mass="6660">MAVGLPLEIAVYGSPDKNYSALSPIPQQFAEKPTESCKKDIHFQKGHRPNALPQFCDPFT</sequence>